<reference evidence="4 5" key="1">
    <citation type="submission" date="2018-04" db="EMBL/GenBank/DDBJ databases">
        <title>Genomic Encyclopedia of Type Strains, Phase IV (KMG-IV): sequencing the most valuable type-strain genomes for metagenomic binning, comparative biology and taxonomic classification.</title>
        <authorList>
            <person name="Goeker M."/>
        </authorList>
    </citation>
    <scope>NUCLEOTIDE SEQUENCE [LARGE SCALE GENOMIC DNA]</scope>
    <source>
        <strain evidence="4 5">DSM 14823</strain>
    </source>
</reference>
<protein>
    <submittedName>
        <fullName evidence="4">Cephalosporin-C deacetylase-like acetyl esterase</fullName>
    </submittedName>
</protein>
<name>A0A2U1AGU1_9BACT</name>
<dbReference type="ESTHER" id="9bact-d1n9n1">
    <property type="family name" value="Acetyl-esterase_deacetylase"/>
</dbReference>
<evidence type="ECO:0000313" key="5">
    <source>
        <dbReference type="Proteomes" id="UP000245959"/>
    </source>
</evidence>
<dbReference type="PANTHER" id="PTHR40111">
    <property type="entry name" value="CEPHALOSPORIN-C DEACETYLASE"/>
    <property type="match status" value="1"/>
</dbReference>
<evidence type="ECO:0000259" key="3">
    <source>
        <dbReference type="Pfam" id="PF05448"/>
    </source>
</evidence>
<dbReference type="Gene3D" id="3.40.50.1820">
    <property type="entry name" value="alpha/beta hydrolase"/>
    <property type="match status" value="1"/>
</dbReference>
<accession>A0A2U1AGU1</accession>
<evidence type="ECO:0000313" key="4">
    <source>
        <dbReference type="EMBL" id="PVY35616.1"/>
    </source>
</evidence>
<dbReference type="Pfam" id="PF05448">
    <property type="entry name" value="AXE1"/>
    <property type="match status" value="1"/>
</dbReference>
<dbReference type="Proteomes" id="UP000245959">
    <property type="component" value="Unassembled WGS sequence"/>
</dbReference>
<gene>
    <name evidence="4" type="ORF">C8D82_14023</name>
</gene>
<proteinExistence type="predicted"/>
<dbReference type="AlphaFoldDB" id="A0A2U1AGU1"/>
<feature type="active site" description="Nucleophile" evidence="1">
    <location>
        <position position="293"/>
    </location>
</feature>
<dbReference type="PANTHER" id="PTHR40111:SF1">
    <property type="entry name" value="CEPHALOSPORIN-C DEACETYLASE"/>
    <property type="match status" value="1"/>
</dbReference>
<dbReference type="RefSeq" id="WP_116885678.1">
    <property type="nucleotide sequence ID" value="NZ_CABMMC010000023.1"/>
</dbReference>
<dbReference type="InterPro" id="IPR029058">
    <property type="entry name" value="AB_hydrolase_fold"/>
</dbReference>
<feature type="active site" description="Charge relay system" evidence="1">
    <location>
        <position position="405"/>
    </location>
</feature>
<keyword evidence="5" id="KW-1185">Reference proteome</keyword>
<feature type="chain" id="PRO_5015545564" evidence="2">
    <location>
        <begin position="19"/>
        <end position="429"/>
    </location>
</feature>
<keyword evidence="2" id="KW-0732">Signal</keyword>
<dbReference type="GeneID" id="78296946"/>
<dbReference type="GO" id="GO:0052689">
    <property type="term" value="F:carboxylic ester hydrolase activity"/>
    <property type="evidence" value="ECO:0007669"/>
    <property type="project" value="TreeGrafter"/>
</dbReference>
<dbReference type="InterPro" id="IPR008391">
    <property type="entry name" value="AXE1_dom"/>
</dbReference>
<comment type="caution">
    <text evidence="4">The sequence shown here is derived from an EMBL/GenBank/DDBJ whole genome shotgun (WGS) entry which is preliminary data.</text>
</comment>
<dbReference type="GO" id="GO:0005976">
    <property type="term" value="P:polysaccharide metabolic process"/>
    <property type="evidence" value="ECO:0007669"/>
    <property type="project" value="TreeGrafter"/>
</dbReference>
<feature type="signal peptide" evidence="2">
    <location>
        <begin position="1"/>
        <end position="18"/>
    </location>
</feature>
<evidence type="ECO:0000256" key="2">
    <source>
        <dbReference type="SAM" id="SignalP"/>
    </source>
</evidence>
<sequence>MKLTAFLSVLLLAGGAAAERLTVAPDRPEALYRPGEQAVFTLKLTSEEGKPVADREVRYYLYGDDSIKGKGTLRTGPDGAAEVKTGLNRPGFIRLAAATGTGKEKVEGSGGAGFDPRKIMPARPEPPDFDAYWAKAKQEVDQEPLRVKLTPVPLADAGQAAKIKLFDVELNCSGSGAPVRGYLALPYAAEAKTLPAVVSFQGAGVHSAGRPVGRALAGMIGFEINAHGVVNGRPREFYDALDKGELNGYRYRNMDDPEKIYFRGMFQRVWRALQFVKRLPEWDGRTLIALGGSQGGGQALAAAGLDPDVSCCVAYVPALCDHGGLSVGRESGWPRFHWGKGYDEAKVLPVADYVDAVNFARRIKADCFLSTGFVDLSCHPSSVYAAYNVIPAEMKQIVNSPASDHSVPRSTFQAGEEFMRRHIEKMRRN</sequence>
<evidence type="ECO:0000256" key="1">
    <source>
        <dbReference type="PIRSR" id="PIRSR639069-1"/>
    </source>
</evidence>
<dbReference type="SUPFAM" id="SSF53474">
    <property type="entry name" value="alpha/beta-Hydrolases"/>
    <property type="match status" value="1"/>
</dbReference>
<organism evidence="4 5">
    <name type="scientific">Victivallis vadensis</name>
    <dbReference type="NCBI Taxonomy" id="172901"/>
    <lineage>
        <taxon>Bacteria</taxon>
        <taxon>Pseudomonadati</taxon>
        <taxon>Lentisphaerota</taxon>
        <taxon>Lentisphaeria</taxon>
        <taxon>Victivallales</taxon>
        <taxon>Victivallaceae</taxon>
        <taxon>Victivallis</taxon>
    </lineage>
</organism>
<dbReference type="OrthoDB" id="9770528at2"/>
<dbReference type="EMBL" id="QEKH01000040">
    <property type="protein sequence ID" value="PVY35616.1"/>
    <property type="molecule type" value="Genomic_DNA"/>
</dbReference>
<dbReference type="InterPro" id="IPR039069">
    <property type="entry name" value="CE7"/>
</dbReference>
<feature type="active site" description="Charge relay system" evidence="1">
    <location>
        <position position="375"/>
    </location>
</feature>
<feature type="domain" description="Acetyl xylan esterase" evidence="3">
    <location>
        <begin position="119"/>
        <end position="406"/>
    </location>
</feature>